<dbReference type="ExpressionAtlas" id="M8BCC5">
    <property type="expression patterns" value="baseline"/>
</dbReference>
<sequence length="185" mass="18945">MPPPPAEWKGRCNFNCTSCNNKLIGARNFVATLNGPNGTDARVLPVDDFGHDTYTASTMAGAVVPGANMLGHASGIAAGMAARAHIAMYKVCDLNGGCEASDILAGVDATVGDSCNVISMSLGGPSVPFDQDPIAIRTFGAIEKGIFVSIAAGNSGPGESTVKNKAPWMLTVAASTMDRSIRSIV</sequence>
<evidence type="ECO:0000259" key="4">
    <source>
        <dbReference type="Pfam" id="PF00082"/>
    </source>
</evidence>
<comment type="caution">
    <text evidence="3">Lacks conserved residue(s) required for the propagation of feature annotation.</text>
</comment>
<dbReference type="InterPro" id="IPR045051">
    <property type="entry name" value="SBT"/>
</dbReference>
<dbReference type="Pfam" id="PF00082">
    <property type="entry name" value="Peptidase_S8"/>
    <property type="match status" value="1"/>
</dbReference>
<dbReference type="SUPFAM" id="SSF52743">
    <property type="entry name" value="Subtilisin-like"/>
    <property type="match status" value="1"/>
</dbReference>
<dbReference type="GO" id="GO:0006508">
    <property type="term" value="P:proteolysis"/>
    <property type="evidence" value="ECO:0007669"/>
    <property type="project" value="InterPro"/>
</dbReference>
<reference evidence="5" key="1">
    <citation type="submission" date="2015-06" db="UniProtKB">
        <authorList>
            <consortium name="EnsemblPlants"/>
        </authorList>
    </citation>
    <scope>IDENTIFICATION</scope>
</reference>
<dbReference type="Gene3D" id="3.40.50.200">
    <property type="entry name" value="Peptidase S8/S53 domain"/>
    <property type="match status" value="1"/>
</dbReference>
<dbReference type="InterPro" id="IPR000209">
    <property type="entry name" value="Peptidase_S8/S53_dom"/>
</dbReference>
<dbReference type="PANTHER" id="PTHR10795">
    <property type="entry name" value="PROPROTEIN CONVERTASE SUBTILISIN/KEXIN"/>
    <property type="match status" value="1"/>
</dbReference>
<evidence type="ECO:0000256" key="1">
    <source>
        <dbReference type="ARBA" id="ARBA00011073"/>
    </source>
</evidence>
<protein>
    <recommendedName>
        <fullName evidence="4">Peptidase S8/S53 domain-containing protein</fullName>
    </recommendedName>
</protein>
<dbReference type="AlphaFoldDB" id="M8BCC5"/>
<evidence type="ECO:0000313" key="5">
    <source>
        <dbReference type="EnsemblPlants" id="EMT22550"/>
    </source>
</evidence>
<accession>M8BCC5</accession>
<evidence type="ECO:0000256" key="3">
    <source>
        <dbReference type="PROSITE-ProRule" id="PRU01240"/>
    </source>
</evidence>
<dbReference type="GO" id="GO:0004252">
    <property type="term" value="F:serine-type endopeptidase activity"/>
    <property type="evidence" value="ECO:0007669"/>
    <property type="project" value="InterPro"/>
</dbReference>
<proteinExistence type="inferred from homology"/>
<organism evidence="5">
    <name type="scientific">Aegilops tauschii</name>
    <name type="common">Tausch's goatgrass</name>
    <name type="synonym">Aegilops squarrosa</name>
    <dbReference type="NCBI Taxonomy" id="37682"/>
    <lineage>
        <taxon>Eukaryota</taxon>
        <taxon>Viridiplantae</taxon>
        <taxon>Streptophyta</taxon>
        <taxon>Embryophyta</taxon>
        <taxon>Tracheophyta</taxon>
        <taxon>Spermatophyta</taxon>
        <taxon>Magnoliopsida</taxon>
        <taxon>Liliopsida</taxon>
        <taxon>Poales</taxon>
        <taxon>Poaceae</taxon>
        <taxon>BOP clade</taxon>
        <taxon>Pooideae</taxon>
        <taxon>Triticodae</taxon>
        <taxon>Triticeae</taxon>
        <taxon>Triticinae</taxon>
        <taxon>Aegilops</taxon>
    </lineage>
</organism>
<dbReference type="EnsemblPlants" id="EMT22550">
    <property type="protein sequence ID" value="EMT22550"/>
    <property type="gene ID" value="F775_43504"/>
</dbReference>
<dbReference type="InterPro" id="IPR036852">
    <property type="entry name" value="Peptidase_S8/S53_dom_sf"/>
</dbReference>
<evidence type="ECO:0000256" key="2">
    <source>
        <dbReference type="ARBA" id="ARBA00022729"/>
    </source>
</evidence>
<comment type="similarity">
    <text evidence="1 3">Belongs to the peptidase S8 family.</text>
</comment>
<keyword evidence="2" id="KW-0732">Signal</keyword>
<name>M8BCC5_AEGTA</name>
<dbReference type="PROSITE" id="PS51892">
    <property type="entry name" value="SUBTILASE"/>
    <property type="match status" value="1"/>
</dbReference>
<feature type="domain" description="Peptidase S8/S53" evidence="4">
    <location>
        <begin position="40"/>
        <end position="176"/>
    </location>
</feature>